<reference evidence="2 3" key="1">
    <citation type="journal article" date="2015" name="Genome Biol. Evol.">
        <title>Comparative Genomics of a Bacterivorous Green Alga Reveals Evolutionary Causalities and Consequences of Phago-Mixotrophic Mode of Nutrition.</title>
        <authorList>
            <person name="Burns J.A."/>
            <person name="Paasch A."/>
            <person name="Narechania A."/>
            <person name="Kim E."/>
        </authorList>
    </citation>
    <scope>NUCLEOTIDE SEQUENCE [LARGE SCALE GENOMIC DNA]</scope>
    <source>
        <strain evidence="2 3">PLY_AMNH</strain>
    </source>
</reference>
<feature type="compositionally biased region" description="Polar residues" evidence="1">
    <location>
        <begin position="172"/>
        <end position="182"/>
    </location>
</feature>
<evidence type="ECO:0000313" key="3">
    <source>
        <dbReference type="Proteomes" id="UP001190700"/>
    </source>
</evidence>
<dbReference type="Proteomes" id="UP001190700">
    <property type="component" value="Unassembled WGS sequence"/>
</dbReference>
<protein>
    <submittedName>
        <fullName evidence="2">Uncharacterized protein</fullName>
    </submittedName>
</protein>
<comment type="caution">
    <text evidence="2">The sequence shown here is derived from an EMBL/GenBank/DDBJ whole genome shotgun (WGS) entry which is preliminary data.</text>
</comment>
<gene>
    <name evidence="2" type="ORF">CYMTET_2482</name>
</gene>
<dbReference type="EMBL" id="LGRX02000001">
    <property type="protein sequence ID" value="KAK3290094.1"/>
    <property type="molecule type" value="Genomic_DNA"/>
</dbReference>
<feature type="compositionally biased region" description="Basic and acidic residues" evidence="1">
    <location>
        <begin position="108"/>
        <end position="122"/>
    </location>
</feature>
<name>A0AAE0H505_9CHLO</name>
<feature type="compositionally biased region" description="Low complexity" evidence="1">
    <location>
        <begin position="125"/>
        <end position="136"/>
    </location>
</feature>
<organism evidence="2 3">
    <name type="scientific">Cymbomonas tetramitiformis</name>
    <dbReference type="NCBI Taxonomy" id="36881"/>
    <lineage>
        <taxon>Eukaryota</taxon>
        <taxon>Viridiplantae</taxon>
        <taxon>Chlorophyta</taxon>
        <taxon>Pyramimonadophyceae</taxon>
        <taxon>Pyramimonadales</taxon>
        <taxon>Pyramimonadaceae</taxon>
        <taxon>Cymbomonas</taxon>
    </lineage>
</organism>
<keyword evidence="3" id="KW-1185">Reference proteome</keyword>
<sequence>MNTSEFQIDILHKNIESMIKAHYQINIKKIIKEVVKNKDKDAKELETFILDNLFEPVQKKAPKKAKSKEDHVLPTEDFEKKLQDTIPENEKEFWGDDDVKQSYYPDKTTPDESKPCENEEKPIQPTESVSESSTSPIQPTESVAESSTSPIQPTESVAESSTPPVEEKPIQPTESVAESSTPVPVEEKPIQPTESVAESSTPVPVEEKQKKPVKRQTKKKEPVVQPTESVAESSTPVPVPVEEKQKKPVKRQTKKKDPIVPPIESVESTQAQQAVKNIPKPEESFQSQKSFDSVDDDEVTSKMDYEPSGYEEEPF</sequence>
<accession>A0AAE0H505</accession>
<feature type="compositionally biased region" description="Polar residues" evidence="1">
    <location>
        <begin position="266"/>
        <end position="275"/>
    </location>
</feature>
<feature type="compositionally biased region" description="Polar residues" evidence="1">
    <location>
        <begin position="226"/>
        <end position="235"/>
    </location>
</feature>
<evidence type="ECO:0000256" key="1">
    <source>
        <dbReference type="SAM" id="MobiDB-lite"/>
    </source>
</evidence>
<feature type="compositionally biased region" description="Polar residues" evidence="1">
    <location>
        <begin position="192"/>
        <end position="201"/>
    </location>
</feature>
<evidence type="ECO:0000313" key="2">
    <source>
        <dbReference type="EMBL" id="KAK3290094.1"/>
    </source>
</evidence>
<dbReference type="AlphaFoldDB" id="A0AAE0H505"/>
<feature type="region of interest" description="Disordered" evidence="1">
    <location>
        <begin position="59"/>
        <end position="315"/>
    </location>
</feature>
<feature type="compositionally biased region" description="Polar residues" evidence="1">
    <location>
        <begin position="137"/>
        <end position="163"/>
    </location>
</feature>
<feature type="compositionally biased region" description="Basic and acidic residues" evidence="1">
    <location>
        <begin position="67"/>
        <end position="100"/>
    </location>
</feature>
<proteinExistence type="predicted"/>